<organism evidence="1 2">
    <name type="scientific">Acrocarpospora corrugata</name>
    <dbReference type="NCBI Taxonomy" id="35763"/>
    <lineage>
        <taxon>Bacteria</taxon>
        <taxon>Bacillati</taxon>
        <taxon>Actinomycetota</taxon>
        <taxon>Actinomycetes</taxon>
        <taxon>Streptosporangiales</taxon>
        <taxon>Streptosporangiaceae</taxon>
        <taxon>Acrocarpospora</taxon>
    </lineage>
</organism>
<evidence type="ECO:0000313" key="2">
    <source>
        <dbReference type="Proteomes" id="UP000334990"/>
    </source>
</evidence>
<evidence type="ECO:0000313" key="1">
    <source>
        <dbReference type="EMBL" id="GES04561.1"/>
    </source>
</evidence>
<dbReference type="EMBL" id="BLAD01000083">
    <property type="protein sequence ID" value="GES04561.1"/>
    <property type="molecule type" value="Genomic_DNA"/>
</dbReference>
<accession>A0A5M3WBX1</accession>
<dbReference type="AlphaFoldDB" id="A0A5M3WBX1"/>
<keyword evidence="2" id="KW-1185">Reference proteome</keyword>
<reference evidence="1 2" key="1">
    <citation type="submission" date="2019-10" db="EMBL/GenBank/DDBJ databases">
        <title>Whole genome shotgun sequence of Acrocarpospora corrugata NBRC 13972.</title>
        <authorList>
            <person name="Ichikawa N."/>
            <person name="Kimura A."/>
            <person name="Kitahashi Y."/>
            <person name="Komaki H."/>
            <person name="Oguchi A."/>
        </authorList>
    </citation>
    <scope>NUCLEOTIDE SEQUENCE [LARGE SCALE GENOMIC DNA]</scope>
    <source>
        <strain evidence="1 2">NBRC 13972</strain>
    </source>
</reference>
<name>A0A5M3WBX1_9ACTN</name>
<gene>
    <name evidence="1" type="ORF">Acor_66290</name>
</gene>
<sequence length="58" mass="5890">MNRGLPGITFGLAPVTDMVTPMAVRVSATPGPTGLKASGAAPVEELARTERGNDPILS</sequence>
<dbReference type="Proteomes" id="UP000334990">
    <property type="component" value="Unassembled WGS sequence"/>
</dbReference>
<protein>
    <submittedName>
        <fullName evidence="1">Uncharacterized protein</fullName>
    </submittedName>
</protein>
<dbReference type="RefSeq" id="WP_155340640.1">
    <property type="nucleotide sequence ID" value="NZ_BAAABN010000023.1"/>
</dbReference>
<proteinExistence type="predicted"/>
<comment type="caution">
    <text evidence="1">The sequence shown here is derived from an EMBL/GenBank/DDBJ whole genome shotgun (WGS) entry which is preliminary data.</text>
</comment>